<evidence type="ECO:0000313" key="2">
    <source>
        <dbReference type="Proteomes" id="UP000297703"/>
    </source>
</evidence>
<proteinExistence type="predicted"/>
<organism evidence="1 2">
    <name type="scientific">Platysternon megacephalum</name>
    <name type="common">big-headed turtle</name>
    <dbReference type="NCBI Taxonomy" id="55544"/>
    <lineage>
        <taxon>Eukaryota</taxon>
        <taxon>Metazoa</taxon>
        <taxon>Chordata</taxon>
        <taxon>Craniata</taxon>
        <taxon>Vertebrata</taxon>
        <taxon>Euteleostomi</taxon>
        <taxon>Archelosauria</taxon>
        <taxon>Testudinata</taxon>
        <taxon>Testudines</taxon>
        <taxon>Cryptodira</taxon>
        <taxon>Durocryptodira</taxon>
        <taxon>Testudinoidea</taxon>
        <taxon>Platysternidae</taxon>
        <taxon>Platysternon</taxon>
    </lineage>
</organism>
<protein>
    <submittedName>
        <fullName evidence="1">Solute carrier family 15 member 5</fullName>
    </submittedName>
</protein>
<dbReference type="EMBL" id="QXTE01000091">
    <property type="protein sequence ID" value="TFK06926.1"/>
    <property type="molecule type" value="Genomic_DNA"/>
</dbReference>
<reference evidence="1 2" key="2">
    <citation type="submission" date="2019-04" db="EMBL/GenBank/DDBJ databases">
        <title>The genome sequence of big-headed turtle.</title>
        <authorList>
            <person name="Gong S."/>
        </authorList>
    </citation>
    <scope>NUCLEOTIDE SEQUENCE [LARGE SCALE GENOMIC DNA]</scope>
    <source>
        <strain evidence="1">DO16091913</strain>
        <tissue evidence="1">Muscle</tissue>
    </source>
</reference>
<name>A0A4D9E9U7_9SAUR</name>
<accession>A0A4D9E9U7</accession>
<dbReference type="Proteomes" id="UP000297703">
    <property type="component" value="Unassembled WGS sequence"/>
</dbReference>
<keyword evidence="2" id="KW-1185">Reference proteome</keyword>
<evidence type="ECO:0000313" key="1">
    <source>
        <dbReference type="EMBL" id="TFK06926.1"/>
    </source>
</evidence>
<comment type="caution">
    <text evidence="1">The sequence shown here is derived from an EMBL/GenBank/DDBJ whole genome shotgun (WGS) entry which is preliminary data.</text>
</comment>
<reference evidence="1 2" key="1">
    <citation type="submission" date="2019-04" db="EMBL/GenBank/DDBJ databases">
        <title>Draft genome of the big-headed turtle Platysternon megacephalum.</title>
        <authorList>
            <person name="Gong S."/>
        </authorList>
    </citation>
    <scope>NUCLEOTIDE SEQUENCE [LARGE SCALE GENOMIC DNA]</scope>
    <source>
        <strain evidence="1">DO16091913</strain>
        <tissue evidence="1">Muscle</tissue>
    </source>
</reference>
<sequence>MPEGELFKRRQNRLKECSMIMLKDRRGSQSHPESNKHPASVYLYFRFRNAVRHFYSRRMRPSVMTEDSEIQSQCAKVHASNHLQTAKLMAGAVAHINEAINIQSNIQRETEHLAPHKTPPLCTSFWKSREG</sequence>
<dbReference type="AlphaFoldDB" id="A0A4D9E9U7"/>
<gene>
    <name evidence="1" type="ORF">DR999_PMT10274</name>
</gene>